<evidence type="ECO:0000313" key="1">
    <source>
        <dbReference type="EMBL" id="UMM37012.1"/>
    </source>
</evidence>
<keyword evidence="2" id="KW-1185">Reference proteome</keyword>
<dbReference type="InterPro" id="IPR010558">
    <property type="entry name" value="Ly-6-related"/>
</dbReference>
<protein>
    <submittedName>
        <fullName evidence="1">Uncharacterized protein</fullName>
    </submittedName>
</protein>
<evidence type="ECO:0000313" key="2">
    <source>
        <dbReference type="Proteomes" id="UP000829354"/>
    </source>
</evidence>
<sequence length="258" mass="29261">MLLVDDHIIRKRRKIAPKENKNNNVFWIQYDKRQIFLKLLFVVALAPGGIDAHGGGGGGERIYDESNYQGNLPYKLLLLLMLSLLNQRSWAQNTAVGPFLTSDTARCYSCMSKLYEAVWPSLSHIYKKPRNFTDDCNDDRIAEGRVPIVHCPTICVSLFEQPNIAGVRIKGYIRGCMSDVLISGFNQTIVTWYRWMHRDSCRPYRKKELFKLGGESADDSTIDVCTCYADHCNGNSASLTSPFSMVSFLVLSWLFLIG</sequence>
<dbReference type="AlphaFoldDB" id="A0AAE9F6T7"/>
<gene>
    <name evidence="1" type="ORF">L5515_008921</name>
</gene>
<proteinExistence type="predicted"/>
<dbReference type="Pfam" id="PF06579">
    <property type="entry name" value="Ly-6_related"/>
    <property type="match status" value="1"/>
</dbReference>
<dbReference type="EMBL" id="CP092624">
    <property type="protein sequence ID" value="UMM37012.1"/>
    <property type="molecule type" value="Genomic_DNA"/>
</dbReference>
<dbReference type="PANTHER" id="PTHR34722:SF1">
    <property type="entry name" value="HOMOLOG OF ODR-2 (TWO)"/>
    <property type="match status" value="1"/>
</dbReference>
<organism evidence="1 2">
    <name type="scientific">Caenorhabditis briggsae</name>
    <dbReference type="NCBI Taxonomy" id="6238"/>
    <lineage>
        <taxon>Eukaryota</taxon>
        <taxon>Metazoa</taxon>
        <taxon>Ecdysozoa</taxon>
        <taxon>Nematoda</taxon>
        <taxon>Chromadorea</taxon>
        <taxon>Rhabditida</taxon>
        <taxon>Rhabditina</taxon>
        <taxon>Rhabditomorpha</taxon>
        <taxon>Rhabditoidea</taxon>
        <taxon>Rhabditidae</taxon>
        <taxon>Peloderinae</taxon>
        <taxon>Caenorhabditis</taxon>
    </lineage>
</organism>
<name>A0AAE9F6T7_CAEBR</name>
<accession>A0AAE9F6T7</accession>
<dbReference type="PANTHER" id="PTHR34722">
    <property type="entry name" value="HOMOLOG OF ODR-2 (TWO)-RELATED"/>
    <property type="match status" value="1"/>
</dbReference>
<reference evidence="1 2" key="1">
    <citation type="submission" date="2022-04" db="EMBL/GenBank/DDBJ databases">
        <title>Chromosome-level reference genomes for two strains of Caenorhabditis briggsae: an improved platform for comparative genomics.</title>
        <authorList>
            <person name="Stevens L."/>
            <person name="Andersen E."/>
        </authorList>
    </citation>
    <scope>NUCLEOTIDE SEQUENCE [LARGE SCALE GENOMIC DNA]</scope>
    <source>
        <strain evidence="1">VX34</strain>
        <tissue evidence="1">Whole-organism</tissue>
    </source>
</reference>
<dbReference type="Proteomes" id="UP000829354">
    <property type="component" value="Chromosome V"/>
</dbReference>